<dbReference type="RefSeq" id="XP_003958204.1">
    <property type="nucleotide sequence ID" value="XM_003958155.1"/>
</dbReference>
<organism evidence="11 12">
    <name type="scientific">Kazachstania africana (strain ATCC 22294 / BCRC 22015 / CBS 2517 / CECT 1963 / NBRC 1671 / NRRL Y-8276)</name>
    <name type="common">Yeast</name>
    <name type="synonym">Kluyveromyces africanus</name>
    <dbReference type="NCBI Taxonomy" id="1071382"/>
    <lineage>
        <taxon>Eukaryota</taxon>
        <taxon>Fungi</taxon>
        <taxon>Dikarya</taxon>
        <taxon>Ascomycota</taxon>
        <taxon>Saccharomycotina</taxon>
        <taxon>Saccharomycetes</taxon>
        <taxon>Saccharomycetales</taxon>
        <taxon>Saccharomycetaceae</taxon>
        <taxon>Kazachstania</taxon>
    </lineage>
</organism>
<evidence type="ECO:0000313" key="12">
    <source>
        <dbReference type="Proteomes" id="UP000005220"/>
    </source>
</evidence>
<dbReference type="HOGENOM" id="CLU_030276_4_0_1"/>
<dbReference type="KEGG" id="kaf:KAFR_0G00360"/>
<dbReference type="PANTHER" id="PTHR31737">
    <property type="entry name" value="PROTEIN TOS1"/>
    <property type="match status" value="1"/>
</dbReference>
<evidence type="ECO:0000256" key="2">
    <source>
        <dbReference type="ARBA" id="ARBA00006055"/>
    </source>
</evidence>
<evidence type="ECO:0000256" key="1">
    <source>
        <dbReference type="ARBA" id="ARBA00000382"/>
    </source>
</evidence>
<sequence length="399" mass="43480">MRNVVLLSALGAFTDYALGSSLNKYSSKYDMIEFTNVGFSGTYQPVASLKDVTKDSCTCEVGDRVSFSGTNAPISDYVSVHFRGPLSLSQFAFYTSDDFVIDSNSSSSWSRQAYYDSSSQTGENVTFLTKAGTDSPCLGKALTYSDDTGIASASDATLLGSDNLIHSDDEYVIFSNISCPSSKASNGCGVYRSGIPAYYGFYGTTKMFLFEFEMPTETETNSTSFSYYDLPAIWLLNDHIPRTSQYPSNTNCSCWASGCGEFDIFEVMNATERNHFYSSFHTFQGISNIQDGIQAHGYIQRNTTNTMRGGVIFDSNGEVVTFLSDSTTFDDELSASTINDILEEFSSKEIYSTKLASVVAASTTSSSSKSGGAAFLAKPSGLWYYCFTAFAAVSQIFFI</sequence>
<feature type="signal peptide" evidence="8">
    <location>
        <begin position="1"/>
        <end position="19"/>
    </location>
</feature>
<dbReference type="EC" id="3.2.1.39" evidence="3"/>
<dbReference type="InParanoid" id="H2AXG9"/>
<feature type="domain" description="Cell wall protein YJL171C/Tos1 N-terminal" evidence="10">
    <location>
        <begin position="30"/>
        <end position="96"/>
    </location>
</feature>
<dbReference type="InterPro" id="IPR018807">
    <property type="entry name" value="YJL171C/Tos1_N"/>
</dbReference>
<dbReference type="GO" id="GO:0071555">
    <property type="term" value="P:cell wall organization"/>
    <property type="evidence" value="ECO:0007669"/>
    <property type="project" value="UniProtKB-KW"/>
</dbReference>
<accession>H2AXG9</accession>
<dbReference type="GeneID" id="13884560"/>
<evidence type="ECO:0000259" key="9">
    <source>
        <dbReference type="Pfam" id="PF10287"/>
    </source>
</evidence>
<name>H2AXG9_KAZAF</name>
<evidence type="ECO:0000256" key="6">
    <source>
        <dbReference type="ARBA" id="ARBA00023295"/>
    </source>
</evidence>
<dbReference type="Pfam" id="PF10287">
    <property type="entry name" value="YJL171C_Tos1_C"/>
    <property type="match status" value="1"/>
</dbReference>
<keyword evidence="7" id="KW-0961">Cell wall biogenesis/degradation</keyword>
<gene>
    <name evidence="11" type="primary">KAFR0G00360</name>
    <name evidence="11" type="ORF">KAFR_0G00360</name>
</gene>
<protein>
    <recommendedName>
        <fullName evidence="3">glucan endo-1,3-beta-D-glucosidase</fullName>
        <ecNumber evidence="3">3.2.1.39</ecNumber>
    </recommendedName>
</protein>
<dbReference type="InterPro" id="IPR018805">
    <property type="entry name" value="YJL171C/Tos1_C"/>
</dbReference>
<evidence type="ECO:0000256" key="8">
    <source>
        <dbReference type="SAM" id="SignalP"/>
    </source>
</evidence>
<evidence type="ECO:0000256" key="3">
    <source>
        <dbReference type="ARBA" id="ARBA00012780"/>
    </source>
</evidence>
<dbReference type="GO" id="GO:0009277">
    <property type="term" value="C:fungal-type cell wall"/>
    <property type="evidence" value="ECO:0007669"/>
    <property type="project" value="EnsemblFungi"/>
</dbReference>
<dbReference type="STRING" id="1071382.H2AXG9"/>
<feature type="domain" description="Cell wall protein YJL171C/Tos1 C-terminal" evidence="9">
    <location>
        <begin position="107"/>
        <end position="340"/>
    </location>
</feature>
<evidence type="ECO:0000256" key="5">
    <source>
        <dbReference type="ARBA" id="ARBA00022801"/>
    </source>
</evidence>
<evidence type="ECO:0000313" key="11">
    <source>
        <dbReference type="EMBL" id="CCF59069.1"/>
    </source>
</evidence>
<dbReference type="Proteomes" id="UP000005220">
    <property type="component" value="Chromosome 7"/>
</dbReference>
<keyword evidence="6" id="KW-0326">Glycosidase</keyword>
<reference evidence="11 12" key="1">
    <citation type="journal article" date="2011" name="Proc. Natl. Acad. Sci. U.S.A.">
        <title>Evolutionary erosion of yeast sex chromosomes by mating-type switching accidents.</title>
        <authorList>
            <person name="Gordon J.L."/>
            <person name="Armisen D."/>
            <person name="Proux-Wera E."/>
            <person name="Oheigeartaigh S.S."/>
            <person name="Byrne K.P."/>
            <person name="Wolfe K.H."/>
        </authorList>
    </citation>
    <scope>NUCLEOTIDE SEQUENCE [LARGE SCALE GENOMIC DNA]</scope>
    <source>
        <strain evidence="12">ATCC 22294 / BCRC 22015 / CBS 2517 / CECT 1963 / NBRC 1671 / NRRL Y-8276</strain>
    </source>
</reference>
<proteinExistence type="inferred from homology"/>
<keyword evidence="5" id="KW-0378">Hydrolase</keyword>
<evidence type="ECO:0000259" key="10">
    <source>
        <dbReference type="Pfam" id="PF10290"/>
    </source>
</evidence>
<dbReference type="Pfam" id="PF10290">
    <property type="entry name" value="YJL171C_Tos1_N"/>
    <property type="match status" value="1"/>
</dbReference>
<keyword evidence="4 8" id="KW-0732">Signal</keyword>
<evidence type="ECO:0000256" key="4">
    <source>
        <dbReference type="ARBA" id="ARBA00022729"/>
    </source>
</evidence>
<feature type="chain" id="PRO_5003559703" description="glucan endo-1,3-beta-D-glucosidase" evidence="8">
    <location>
        <begin position="20"/>
        <end position="399"/>
    </location>
</feature>
<dbReference type="OrthoDB" id="118256at2759"/>
<dbReference type="GO" id="GO:0042973">
    <property type="term" value="F:glucan endo-1,3-beta-D-glucosidase activity"/>
    <property type="evidence" value="ECO:0007669"/>
    <property type="project" value="UniProtKB-EC"/>
</dbReference>
<dbReference type="FunCoup" id="H2AXG9">
    <property type="interactions" value="2"/>
</dbReference>
<comment type="similarity">
    <text evidence="2">Belongs to the PGA52 family.</text>
</comment>
<comment type="catalytic activity">
    <reaction evidence="1">
        <text>Hydrolysis of (1-&gt;3)-beta-D-glucosidic linkages in (1-&gt;3)-beta-D-glucans.</text>
        <dbReference type="EC" id="3.2.1.39"/>
    </reaction>
</comment>
<dbReference type="PANTHER" id="PTHR31737:SF3">
    <property type="entry name" value="CELL WALL PROTEIN YJL171C"/>
    <property type="match status" value="1"/>
</dbReference>
<dbReference type="EMBL" id="HE650827">
    <property type="protein sequence ID" value="CCF59069.1"/>
    <property type="molecule type" value="Genomic_DNA"/>
</dbReference>
<dbReference type="eggNOG" id="ENOG502QSTV">
    <property type="taxonomic scope" value="Eukaryota"/>
</dbReference>
<evidence type="ECO:0000256" key="7">
    <source>
        <dbReference type="ARBA" id="ARBA00023316"/>
    </source>
</evidence>
<keyword evidence="12" id="KW-1185">Reference proteome</keyword>
<dbReference type="AlphaFoldDB" id="H2AXG9"/>